<keyword evidence="2" id="KW-0812">Transmembrane</keyword>
<feature type="transmembrane region" description="Helical" evidence="2">
    <location>
        <begin position="6"/>
        <end position="27"/>
    </location>
</feature>
<feature type="compositionally biased region" description="Pro residues" evidence="1">
    <location>
        <begin position="53"/>
        <end position="62"/>
    </location>
</feature>
<keyword evidence="2" id="KW-0472">Membrane</keyword>
<evidence type="ECO:0000256" key="1">
    <source>
        <dbReference type="SAM" id="MobiDB-lite"/>
    </source>
</evidence>
<keyword evidence="2" id="KW-1133">Transmembrane helix</keyword>
<reference evidence="4" key="1">
    <citation type="submission" date="2016-10" db="EMBL/GenBank/DDBJ databases">
        <title>Frankia sp. NRRL B-16386 Genome sequencing.</title>
        <authorList>
            <person name="Ghodhbane-Gtari F."/>
            <person name="Swanson E."/>
            <person name="Gueddou A."/>
            <person name="Hezbri K."/>
            <person name="Ktari K."/>
            <person name="Nouioui I."/>
            <person name="Morris K."/>
            <person name="Simpson S."/>
            <person name="Abebe-Akele F."/>
            <person name="Thomas K."/>
            <person name="Gtari M."/>
            <person name="Tisa L.S."/>
        </authorList>
    </citation>
    <scope>NUCLEOTIDE SEQUENCE [LARGE SCALE GENOMIC DNA]</scope>
    <source>
        <strain evidence="4">NRRL B-16386</strain>
    </source>
</reference>
<organism evidence="3 4">
    <name type="scientific">Pseudofrankia asymbiotica</name>
    <dbReference type="NCBI Taxonomy" id="1834516"/>
    <lineage>
        <taxon>Bacteria</taxon>
        <taxon>Bacillati</taxon>
        <taxon>Actinomycetota</taxon>
        <taxon>Actinomycetes</taxon>
        <taxon>Frankiales</taxon>
        <taxon>Frankiaceae</taxon>
        <taxon>Pseudofrankia</taxon>
    </lineage>
</organism>
<keyword evidence="4" id="KW-1185">Reference proteome</keyword>
<dbReference type="AlphaFoldDB" id="A0A1V2I401"/>
<evidence type="ECO:0000313" key="4">
    <source>
        <dbReference type="Proteomes" id="UP000188929"/>
    </source>
</evidence>
<evidence type="ECO:0000256" key="2">
    <source>
        <dbReference type="SAM" id="Phobius"/>
    </source>
</evidence>
<dbReference type="STRING" id="1834516.BL253_28265"/>
<name>A0A1V2I401_9ACTN</name>
<protein>
    <submittedName>
        <fullName evidence="3">Uncharacterized protein</fullName>
    </submittedName>
</protein>
<dbReference type="EMBL" id="MOMC01000063">
    <property type="protein sequence ID" value="ONH25090.1"/>
    <property type="molecule type" value="Genomic_DNA"/>
</dbReference>
<comment type="caution">
    <text evidence="3">The sequence shown here is derived from an EMBL/GenBank/DDBJ whole genome shotgun (WGS) entry which is preliminary data.</text>
</comment>
<proteinExistence type="predicted"/>
<dbReference type="Proteomes" id="UP000188929">
    <property type="component" value="Unassembled WGS sequence"/>
</dbReference>
<gene>
    <name evidence="3" type="ORF">BL253_28265</name>
</gene>
<accession>A0A1V2I401</accession>
<feature type="region of interest" description="Disordered" evidence="1">
    <location>
        <begin position="46"/>
        <end position="71"/>
    </location>
</feature>
<sequence length="185" mass="18618">MFDQIIVGVSCVLILTAVVLTALAPVYPSRGKTAKEFATRYPVPAGAAGSPAPGAPSAPGTPAPSLVPSAGAGQLPAGMRGTWSGTVVQRSTQSNSTSYAVTITLTGGATGSVVGTSSYPTSPCSGDLTLNVVGTTVEVFEHITAGMTHCFDTTLFLTLGGNDSLTYHFDDVGYGTGDATLTRQG</sequence>
<evidence type="ECO:0000313" key="3">
    <source>
        <dbReference type="EMBL" id="ONH25090.1"/>
    </source>
</evidence>